<dbReference type="eggNOG" id="COG0107">
    <property type="taxonomic scope" value="Bacteria"/>
</dbReference>
<dbReference type="GO" id="GO:0000105">
    <property type="term" value="P:L-histidine biosynthetic process"/>
    <property type="evidence" value="ECO:0007669"/>
    <property type="project" value="UniProtKB-UniPathway"/>
</dbReference>
<dbReference type="HOGENOM" id="CLU_048577_4_0_7"/>
<name>C0QA24_DESAH</name>
<comment type="pathway">
    <text evidence="1">Amino-acid biosynthesis; L-histidine biosynthesis; L-histidine from 5-phospho-alpha-D-ribose 1-diphosphate: step 5/9.</text>
</comment>
<dbReference type="PANTHER" id="PTHR21235:SF2">
    <property type="entry name" value="IMIDAZOLE GLYCEROL PHOSPHATE SYNTHASE HISHF"/>
    <property type="match status" value="1"/>
</dbReference>
<sequence>MLKDWQLVKSIQFDSYRTIGHPTTTVRVYNARNVDELIVLDIDASLKNEEINTEIISDMADECFMPLTIGGGIDNTDAIYKVLKAGADKISINSKAIENQHFIREAAKIFGTQCIVCSIDVKNINGQYVVYNKKKGLIDIDPLTLAKEYESMGAGEILLTSVDNEGTQKGYDLELLSLFKEKLQIPLIINGGMGKPKHGVDAIQGGADALAAAYIFHFSQYTPAEIKKELYKFNIPVRLCI</sequence>
<keyword evidence="13" id="KW-1185">Reference proteome</keyword>
<evidence type="ECO:0000256" key="4">
    <source>
        <dbReference type="ARBA" id="ARBA00012809"/>
    </source>
</evidence>
<dbReference type="PANTHER" id="PTHR21235">
    <property type="entry name" value="IMIDAZOLE GLYCEROL PHOSPHATE SYNTHASE SUBUNIT HISF/H IGP SYNTHASE SUBUNIT HISF/H"/>
    <property type="match status" value="1"/>
</dbReference>
<protein>
    <recommendedName>
        <fullName evidence="4">imidazole glycerol-phosphate synthase</fullName>
        <ecNumber evidence="4">4.3.2.10</ecNumber>
    </recommendedName>
    <alternativeName>
        <fullName evidence="9">IGP synthase cyclase subunit</fullName>
    </alternativeName>
</protein>
<accession>C0QA24</accession>
<dbReference type="InterPro" id="IPR013785">
    <property type="entry name" value="Aldolase_TIM"/>
</dbReference>
<evidence type="ECO:0000256" key="1">
    <source>
        <dbReference type="ARBA" id="ARBA00005091"/>
    </source>
</evidence>
<dbReference type="InterPro" id="IPR006062">
    <property type="entry name" value="His_biosynth"/>
</dbReference>
<dbReference type="InterPro" id="IPR011060">
    <property type="entry name" value="RibuloseP-bd_barrel"/>
</dbReference>
<dbReference type="InterPro" id="IPR004651">
    <property type="entry name" value="HisF"/>
</dbReference>
<dbReference type="GO" id="GO:0016829">
    <property type="term" value="F:lyase activity"/>
    <property type="evidence" value="ECO:0007669"/>
    <property type="project" value="UniProtKB-KW"/>
</dbReference>
<gene>
    <name evidence="12" type="primary">hisF2</name>
    <name evidence="12" type="ordered locus">HRM2_36840</name>
</gene>
<reference evidence="12 13" key="1">
    <citation type="journal article" date="2009" name="Environ. Microbiol.">
        <title>Genome sequence of Desulfobacterium autotrophicum HRM2, a marine sulfate reducer oxidizing organic carbon completely to carbon dioxide.</title>
        <authorList>
            <person name="Strittmatter A.W."/>
            <person name="Liesegang H."/>
            <person name="Rabus R."/>
            <person name="Decker I."/>
            <person name="Amann J."/>
            <person name="Andres S."/>
            <person name="Henne A."/>
            <person name="Fricke W.F."/>
            <person name="Martinez-Arias R."/>
            <person name="Bartels D."/>
            <person name="Goesmann A."/>
            <person name="Krause L."/>
            <person name="Puehler A."/>
            <person name="Klenk H.P."/>
            <person name="Richter M."/>
            <person name="Schuler M."/>
            <person name="Gloeckner F.O."/>
            <person name="Meyerdierks A."/>
            <person name="Gottschalk G."/>
            <person name="Amann R."/>
        </authorList>
    </citation>
    <scope>NUCLEOTIDE SEQUENCE [LARGE SCALE GENOMIC DNA]</scope>
    <source>
        <strain evidence="13">ATCC 43914 / DSM 3382 / HRM2</strain>
    </source>
</reference>
<dbReference type="InterPro" id="IPR050064">
    <property type="entry name" value="IGPS_HisA/HisF"/>
</dbReference>
<comment type="subunit">
    <text evidence="3">Heterodimer of HisH and HisF.</text>
</comment>
<evidence type="ECO:0000256" key="3">
    <source>
        <dbReference type="ARBA" id="ARBA00011152"/>
    </source>
</evidence>
<dbReference type="UniPathway" id="UPA00031">
    <property type="reaction ID" value="UER00010"/>
</dbReference>
<dbReference type="GO" id="GO:0000107">
    <property type="term" value="F:imidazoleglycerol-phosphate synthase activity"/>
    <property type="evidence" value="ECO:0007669"/>
    <property type="project" value="InterPro"/>
</dbReference>
<evidence type="ECO:0000256" key="9">
    <source>
        <dbReference type="ARBA" id="ARBA00030264"/>
    </source>
</evidence>
<dbReference type="Proteomes" id="UP000000442">
    <property type="component" value="Chromosome"/>
</dbReference>
<dbReference type="RefSeq" id="WP_015905488.1">
    <property type="nucleotide sequence ID" value="NC_012108.1"/>
</dbReference>
<dbReference type="EMBL" id="CP001087">
    <property type="protein sequence ID" value="ACN16742.1"/>
    <property type="molecule type" value="Genomic_DNA"/>
</dbReference>
<dbReference type="STRING" id="177437.HRM2_36840"/>
<evidence type="ECO:0000256" key="2">
    <source>
        <dbReference type="ARBA" id="ARBA00009667"/>
    </source>
</evidence>
<dbReference type="AlphaFoldDB" id="C0QA24"/>
<comment type="similarity">
    <text evidence="2 11">Belongs to the HisA/HisF family.</text>
</comment>
<evidence type="ECO:0000256" key="6">
    <source>
        <dbReference type="ARBA" id="ARBA00023102"/>
    </source>
</evidence>
<dbReference type="CDD" id="cd04731">
    <property type="entry name" value="HisF"/>
    <property type="match status" value="1"/>
</dbReference>
<evidence type="ECO:0000256" key="7">
    <source>
        <dbReference type="ARBA" id="ARBA00023239"/>
    </source>
</evidence>
<evidence type="ECO:0000256" key="8">
    <source>
        <dbReference type="ARBA" id="ARBA00025475"/>
    </source>
</evidence>
<organism evidence="12 13">
    <name type="scientific">Desulforapulum autotrophicum (strain ATCC 43914 / DSM 3382 / VKM B-1955 / HRM2)</name>
    <name type="common">Desulfobacterium autotrophicum</name>
    <dbReference type="NCBI Taxonomy" id="177437"/>
    <lineage>
        <taxon>Bacteria</taxon>
        <taxon>Pseudomonadati</taxon>
        <taxon>Thermodesulfobacteriota</taxon>
        <taxon>Desulfobacteria</taxon>
        <taxon>Desulfobacterales</taxon>
        <taxon>Desulfobacteraceae</taxon>
        <taxon>Desulforapulum</taxon>
    </lineage>
</organism>
<dbReference type="Gene3D" id="3.20.20.70">
    <property type="entry name" value="Aldolase class I"/>
    <property type="match status" value="1"/>
</dbReference>
<evidence type="ECO:0000313" key="13">
    <source>
        <dbReference type="Proteomes" id="UP000000442"/>
    </source>
</evidence>
<comment type="catalytic activity">
    <reaction evidence="10">
        <text>5-[(5-phospho-1-deoxy-D-ribulos-1-ylimino)methylamino]-1-(5-phospho-beta-D-ribosyl)imidazole-4-carboxamide + L-glutamine = D-erythro-1-(imidazol-4-yl)glycerol 3-phosphate + 5-amino-1-(5-phospho-beta-D-ribosyl)imidazole-4-carboxamide + L-glutamate + H(+)</text>
        <dbReference type="Rhea" id="RHEA:24793"/>
        <dbReference type="ChEBI" id="CHEBI:15378"/>
        <dbReference type="ChEBI" id="CHEBI:29985"/>
        <dbReference type="ChEBI" id="CHEBI:58278"/>
        <dbReference type="ChEBI" id="CHEBI:58359"/>
        <dbReference type="ChEBI" id="CHEBI:58475"/>
        <dbReference type="ChEBI" id="CHEBI:58525"/>
        <dbReference type="EC" id="4.3.2.10"/>
    </reaction>
</comment>
<keyword evidence="6 11" id="KW-0368">Histidine biosynthesis</keyword>
<comment type="function">
    <text evidence="8">IGPS catalyzes the conversion of PRFAR and glutamine to IGP, AICAR and glutamate. The HisF subunit catalyzes the cyclization activity that produces IGP and AICAR from PRFAR using the ammonia provided by the HisH subunit.</text>
</comment>
<evidence type="ECO:0000256" key="5">
    <source>
        <dbReference type="ARBA" id="ARBA00022605"/>
    </source>
</evidence>
<proteinExistence type="inferred from homology"/>
<keyword evidence="5 11" id="KW-0028">Amino-acid biosynthesis</keyword>
<keyword evidence="7 12" id="KW-0456">Lyase</keyword>
<dbReference type="KEGG" id="dat:HRM2_36840"/>
<evidence type="ECO:0000256" key="11">
    <source>
        <dbReference type="RuleBase" id="RU003657"/>
    </source>
</evidence>
<evidence type="ECO:0000256" key="10">
    <source>
        <dbReference type="ARBA" id="ARBA00047838"/>
    </source>
</evidence>
<dbReference type="EC" id="4.3.2.10" evidence="4"/>
<evidence type="ECO:0000313" key="12">
    <source>
        <dbReference type="EMBL" id="ACN16742.1"/>
    </source>
</evidence>
<dbReference type="SUPFAM" id="SSF51366">
    <property type="entry name" value="Ribulose-phoshate binding barrel"/>
    <property type="match status" value="1"/>
</dbReference>
<dbReference type="Pfam" id="PF00977">
    <property type="entry name" value="His_biosynth"/>
    <property type="match status" value="1"/>
</dbReference>